<dbReference type="EMBL" id="MT143987">
    <property type="protein sequence ID" value="QJA45246.1"/>
    <property type="molecule type" value="Genomic_DNA"/>
</dbReference>
<gene>
    <name evidence="3" type="ORF">MM415A00124_0065</name>
    <name evidence="2" type="ORF">MM415B00156_0065</name>
    <name evidence="1" type="ORF">TM448A00198_0061</name>
</gene>
<protein>
    <submittedName>
        <fullName evidence="1">Putative tail fiber protein</fullName>
    </submittedName>
</protein>
<dbReference type="AlphaFoldDB" id="A0A6H1ZBG0"/>
<evidence type="ECO:0000313" key="1">
    <source>
        <dbReference type="EMBL" id="QJA45246.1"/>
    </source>
</evidence>
<dbReference type="EMBL" id="MT141576">
    <property type="protein sequence ID" value="QJA67825.1"/>
    <property type="molecule type" value="Genomic_DNA"/>
</dbReference>
<proteinExistence type="predicted"/>
<name>A0A6H1ZBG0_9ZZZZ</name>
<reference evidence="1" key="1">
    <citation type="submission" date="2020-03" db="EMBL/GenBank/DDBJ databases">
        <title>The deep terrestrial virosphere.</title>
        <authorList>
            <person name="Holmfeldt K."/>
            <person name="Nilsson E."/>
            <person name="Simone D."/>
            <person name="Lopez-Fernandez M."/>
            <person name="Wu X."/>
            <person name="de Brujin I."/>
            <person name="Lundin D."/>
            <person name="Andersson A."/>
            <person name="Bertilsson S."/>
            <person name="Dopson M."/>
        </authorList>
    </citation>
    <scope>NUCLEOTIDE SEQUENCE</scope>
    <source>
        <strain evidence="3">MM415A00124</strain>
        <strain evidence="2">MM415B00156</strain>
        <strain evidence="1">TM448A00198</strain>
    </source>
</reference>
<accession>A0A6H1ZBG0</accession>
<evidence type="ECO:0000313" key="2">
    <source>
        <dbReference type="EMBL" id="QJA67825.1"/>
    </source>
</evidence>
<dbReference type="EMBL" id="MT145191">
    <property type="protein sequence ID" value="QJI04890.1"/>
    <property type="molecule type" value="Genomic_DNA"/>
</dbReference>
<organism evidence="1">
    <name type="scientific">viral metagenome</name>
    <dbReference type="NCBI Taxonomy" id="1070528"/>
    <lineage>
        <taxon>unclassified sequences</taxon>
        <taxon>metagenomes</taxon>
        <taxon>organismal metagenomes</taxon>
    </lineage>
</organism>
<sequence>MPQVIPAVVAAISYVGASAAAVVAGTATLAQIATVAAVGIGAGVGSMALSKALTPEIGSQGAAVRWEANPDAPLRFAFGRVGVKGNIFDAAIYGPDRMYVSFACTVSAAGPIKRFVTFRAGDYVMSFDGAGAATNEPYRGEMWLSTRLGAQPDTALSLPSGLKNGAAFPGWNSGRKVSGSACYMVTLGENSKRSAYDGKVPAFLTVIEGLFCYDPRLDSTYPGGSGSCRLNDPATWVWTENPIIFGLKWALGLWEGSTGKGAPQVDYQVGGIGAKVEGVHLASFVEAANISDANGWKGAAWPSTDDDKAQVLDGFLKAGGSSYAEISGKIACIHRAAPRAPVFTVTARDTAGPIEIDTASSKLNRINTIRPRYWSEAHEWEMTALPEVTSSVWQEEDGQGVAVKRTRGADWTFVPLSKQARELSSLQISNSREGIRGRVPLRPYMDPEPGNTFIFDEPDFALSELKCIVLDVEDDTDNDTVIVTFETETDGKYPFAYGQTASPPPAQELDPYDPTYVTPPASGDWSLSASTLTESGTQVPILLVEGLVDNPTADAVIFAYRPYGVTPVPDWTPVGQDDPTTTKREIGGAITPGTQYEVSVVYRRGNNFSAPLILDPVTAGDLTTPPTPDSVDGGVHVIKNTVVPSASSYVAANIAGNGTTRVRVAEVVYTTSGSKLVVRYNALVDWRHEPSGSFTLYTEVRRQTASGTGDIQILQESMAAPGDTADGITAKWPIDLEDTPSAGSYRYYVEMWSTVDNMTSQNTRSRFMSVTEQRTNT</sequence>
<evidence type="ECO:0000313" key="3">
    <source>
        <dbReference type="EMBL" id="QJI04890.1"/>
    </source>
</evidence>